<reference evidence="6" key="1">
    <citation type="journal article" date="2019" name="Int. J. Syst. Evol. Microbiol.">
        <title>The Global Catalogue of Microorganisms (GCM) 10K type strain sequencing project: providing services to taxonomists for standard genome sequencing and annotation.</title>
        <authorList>
            <consortium name="The Broad Institute Genomics Platform"/>
            <consortium name="The Broad Institute Genome Sequencing Center for Infectious Disease"/>
            <person name="Wu L."/>
            <person name="Ma J."/>
        </authorList>
    </citation>
    <scope>NUCLEOTIDE SEQUENCE [LARGE SCALE GENOMIC DNA]</scope>
    <source>
        <strain evidence="6">JCM 17316</strain>
    </source>
</reference>
<dbReference type="Proteomes" id="UP001500266">
    <property type="component" value="Unassembled WGS sequence"/>
</dbReference>
<evidence type="ECO:0000256" key="1">
    <source>
        <dbReference type="ARBA" id="ARBA00008857"/>
    </source>
</evidence>
<comment type="similarity">
    <text evidence="1">Belongs to the 'phage' integrase family.</text>
</comment>
<protein>
    <submittedName>
        <fullName evidence="5">Tyrosine-type recombinase/integrase</fullName>
    </submittedName>
</protein>
<evidence type="ECO:0000259" key="4">
    <source>
        <dbReference type="PROSITE" id="PS51898"/>
    </source>
</evidence>
<feature type="domain" description="Tyr recombinase" evidence="4">
    <location>
        <begin position="156"/>
        <end position="341"/>
    </location>
</feature>
<dbReference type="InterPro" id="IPR050090">
    <property type="entry name" value="Tyrosine_recombinase_XerCD"/>
</dbReference>
<dbReference type="Pfam" id="PF00589">
    <property type="entry name" value="Phage_integrase"/>
    <property type="match status" value="1"/>
</dbReference>
<dbReference type="PANTHER" id="PTHR30349:SF41">
    <property type="entry name" value="INTEGRASE_RECOMBINASE PROTEIN MJ0367-RELATED"/>
    <property type="match status" value="1"/>
</dbReference>
<dbReference type="InterPro" id="IPR011010">
    <property type="entry name" value="DNA_brk_join_enz"/>
</dbReference>
<dbReference type="InterPro" id="IPR013762">
    <property type="entry name" value="Integrase-like_cat_sf"/>
</dbReference>
<organism evidence="5 6">
    <name type="scientific">Actinomadura keratinilytica</name>
    <dbReference type="NCBI Taxonomy" id="547461"/>
    <lineage>
        <taxon>Bacteria</taxon>
        <taxon>Bacillati</taxon>
        <taxon>Actinomycetota</taxon>
        <taxon>Actinomycetes</taxon>
        <taxon>Streptosporangiales</taxon>
        <taxon>Thermomonosporaceae</taxon>
        <taxon>Actinomadura</taxon>
    </lineage>
</organism>
<gene>
    <name evidence="5" type="ORF">GCM10022416_18060</name>
</gene>
<accession>A0ABP7YFP8</accession>
<proteinExistence type="inferred from homology"/>
<keyword evidence="6" id="KW-1185">Reference proteome</keyword>
<dbReference type="InterPro" id="IPR002104">
    <property type="entry name" value="Integrase_catalytic"/>
</dbReference>
<evidence type="ECO:0000256" key="3">
    <source>
        <dbReference type="ARBA" id="ARBA00023172"/>
    </source>
</evidence>
<evidence type="ECO:0000313" key="6">
    <source>
        <dbReference type="Proteomes" id="UP001500266"/>
    </source>
</evidence>
<dbReference type="PROSITE" id="PS51898">
    <property type="entry name" value="TYR_RECOMBINASE"/>
    <property type="match status" value="1"/>
</dbReference>
<dbReference type="EMBL" id="BAABDO010000018">
    <property type="protein sequence ID" value="GAA4135464.1"/>
    <property type="molecule type" value="Genomic_DNA"/>
</dbReference>
<dbReference type="PANTHER" id="PTHR30349">
    <property type="entry name" value="PHAGE INTEGRASE-RELATED"/>
    <property type="match status" value="1"/>
</dbReference>
<sequence>MRGAGKGTALGWASVEELAITVAGAREPAVVDAGRNPFLVYVASLESPRSRRAMSACLHRLAALFHTASGRDPGPSPAETFPWAMLRAEHTAALRSLIAAQTTPGPDGEERPWSPAYRNQHLSALRGVLHTAWRLGEMSTDDYQRAKAVKNFRGSRLPAGRSVHATEFAALLKVCADDPSPAGRRDAALLAVLYTTGARRAEVAAMRREHYDPGERSLRIVGKGDKERMEYVHEGAAVLLGAWLALSERPKGPMFTPVHKSGAIQHRAMTDAAVRNAVVKRRREAGLPPMTPHDFRRTFIGDLLDQGVDLATVQQLVGHASPATTARYDRRPERRRRSAVDRLVFPAGVS</sequence>
<comment type="caution">
    <text evidence="5">The sequence shown here is derived from an EMBL/GenBank/DDBJ whole genome shotgun (WGS) entry which is preliminary data.</text>
</comment>
<evidence type="ECO:0000313" key="5">
    <source>
        <dbReference type="EMBL" id="GAA4135464.1"/>
    </source>
</evidence>
<keyword evidence="3" id="KW-0233">DNA recombination</keyword>
<evidence type="ECO:0000256" key="2">
    <source>
        <dbReference type="ARBA" id="ARBA00023125"/>
    </source>
</evidence>
<keyword evidence="2" id="KW-0238">DNA-binding</keyword>
<dbReference type="SUPFAM" id="SSF56349">
    <property type="entry name" value="DNA breaking-rejoining enzymes"/>
    <property type="match status" value="1"/>
</dbReference>
<name>A0ABP7YFP8_9ACTN</name>
<dbReference type="Gene3D" id="1.10.443.10">
    <property type="entry name" value="Intergrase catalytic core"/>
    <property type="match status" value="1"/>
</dbReference>